<dbReference type="Proteomes" id="UP000037247">
    <property type="component" value="Unassembled WGS sequence"/>
</dbReference>
<reference evidence="2 3" key="1">
    <citation type="submission" date="2015-05" db="EMBL/GenBank/DDBJ databases">
        <title>Draft genome sequence of the bacterium Gordonia jacobaea a new member of the Gordonia genus.</title>
        <authorList>
            <person name="Jimenez-Galisteo G."/>
            <person name="Dominguez A."/>
            <person name="Munoz E."/>
            <person name="Vinas M."/>
        </authorList>
    </citation>
    <scope>NUCLEOTIDE SEQUENCE [LARGE SCALE GENOMIC DNA]</scope>
    <source>
        <strain evidence="3">mv1</strain>
    </source>
</reference>
<protein>
    <submittedName>
        <fullName evidence="2">Polysaccharide deacetylase</fullName>
    </submittedName>
</protein>
<dbReference type="InterPro" id="IPR002509">
    <property type="entry name" value="NODB_dom"/>
</dbReference>
<dbReference type="SUPFAM" id="SSF88713">
    <property type="entry name" value="Glycoside hydrolase/deacetylase"/>
    <property type="match status" value="1"/>
</dbReference>
<name>A0ABR5I7G7_9ACTN</name>
<evidence type="ECO:0000313" key="2">
    <source>
        <dbReference type="EMBL" id="KNA89555.1"/>
    </source>
</evidence>
<dbReference type="CDD" id="cd10940">
    <property type="entry name" value="CE4_PuuE_HpPgdA_like_1"/>
    <property type="match status" value="1"/>
</dbReference>
<evidence type="ECO:0000313" key="3">
    <source>
        <dbReference type="Proteomes" id="UP000037247"/>
    </source>
</evidence>
<comment type="caution">
    <text evidence="2">The sequence shown here is derived from an EMBL/GenBank/DDBJ whole genome shotgun (WGS) entry which is preliminary data.</text>
</comment>
<organism evidence="2 3">
    <name type="scientific">Gordonia jacobaea</name>
    <dbReference type="NCBI Taxonomy" id="122202"/>
    <lineage>
        <taxon>Bacteria</taxon>
        <taxon>Bacillati</taxon>
        <taxon>Actinomycetota</taxon>
        <taxon>Actinomycetes</taxon>
        <taxon>Mycobacteriales</taxon>
        <taxon>Gordoniaceae</taxon>
        <taxon>Gordonia</taxon>
    </lineage>
</organism>
<sequence length="321" mass="35280">MNSTTLASVSVDLDNVWSYLKTHGDPEWEARPSYLHVAVPRIVELFGELNQSTTVFVIGADAARDDGAEAVSSFARCGHEVGNHSYEHEPWLQRYDAQRLAAEVDRTHEAIVAAGAPAPVGFRAPGYSHTPELFRLLIERGYQYDASVLPTWIGPLARYQHFRSTELSDEQREDRADLFGGFGQARWSLHPQRLRAAGGQIVELPVTTFPVARVPMHGSYLIQLYSISPRLARGYFRAAVRLCRARGVGMSMLIHPTDILDRRDAPAMEFFPGMGVAASDKVAFITWVVQTMQANFDVVGTGDHVAAMSAPGVSLASAEIG</sequence>
<dbReference type="PANTHER" id="PTHR47561">
    <property type="entry name" value="POLYSACCHARIDE DEACETYLASE FAMILY PROTEIN (AFU_ORTHOLOGUE AFUA_6G05030)"/>
    <property type="match status" value="1"/>
</dbReference>
<dbReference type="PANTHER" id="PTHR47561:SF1">
    <property type="entry name" value="POLYSACCHARIDE DEACETYLASE FAMILY PROTEIN (AFU_ORTHOLOGUE AFUA_6G05030)"/>
    <property type="match status" value="1"/>
</dbReference>
<keyword evidence="3" id="KW-1185">Reference proteome</keyword>
<evidence type="ECO:0000259" key="1">
    <source>
        <dbReference type="Pfam" id="PF01522"/>
    </source>
</evidence>
<dbReference type="InterPro" id="IPR011330">
    <property type="entry name" value="Glyco_hydro/deAcase_b/a-brl"/>
</dbReference>
<dbReference type="RefSeq" id="WP_049700828.1">
    <property type="nucleotide sequence ID" value="NZ_LDTZ01000024.1"/>
</dbReference>
<dbReference type="EMBL" id="LDTZ01000024">
    <property type="protein sequence ID" value="KNA89555.1"/>
    <property type="molecule type" value="Genomic_DNA"/>
</dbReference>
<gene>
    <name evidence="2" type="ORF">ABW18_20490</name>
</gene>
<dbReference type="Gene3D" id="3.20.20.370">
    <property type="entry name" value="Glycoside hydrolase/deacetylase"/>
    <property type="match status" value="1"/>
</dbReference>
<feature type="domain" description="NodB homology" evidence="1">
    <location>
        <begin position="38"/>
        <end position="144"/>
    </location>
</feature>
<proteinExistence type="predicted"/>
<accession>A0ABR5I7G7</accession>
<dbReference type="Pfam" id="PF01522">
    <property type="entry name" value="Polysacc_deac_1"/>
    <property type="match status" value="1"/>
</dbReference>